<name>A0ABN0VFS4_9ACTN</name>
<evidence type="ECO:0000259" key="5">
    <source>
        <dbReference type="PROSITE" id="PS52004"/>
    </source>
</evidence>
<dbReference type="SUPFAM" id="SSF53901">
    <property type="entry name" value="Thiolase-like"/>
    <property type="match status" value="2"/>
</dbReference>
<dbReference type="InterPro" id="IPR000794">
    <property type="entry name" value="Beta-ketoacyl_synthase"/>
</dbReference>
<evidence type="ECO:0000313" key="7">
    <source>
        <dbReference type="Proteomes" id="UP001501867"/>
    </source>
</evidence>
<evidence type="ECO:0000313" key="6">
    <source>
        <dbReference type="EMBL" id="GAA0297155.1"/>
    </source>
</evidence>
<dbReference type="InterPro" id="IPR014031">
    <property type="entry name" value="Ketoacyl_synth_C"/>
</dbReference>
<comment type="similarity">
    <text evidence="1 4">Belongs to the thiolase-like superfamily. Beta-ketoacyl-ACP synthases family.</text>
</comment>
<dbReference type="Pfam" id="PF02801">
    <property type="entry name" value="Ketoacyl-synt_C"/>
    <property type="match status" value="1"/>
</dbReference>
<comment type="caution">
    <text evidence="6">The sequence shown here is derived from an EMBL/GenBank/DDBJ whole genome shotgun (WGS) entry which is preliminary data.</text>
</comment>
<protein>
    <submittedName>
        <fullName evidence="6">Ketosynthase chain-length factor</fullName>
    </submittedName>
</protein>
<keyword evidence="7" id="KW-1185">Reference proteome</keyword>
<reference evidence="6 7" key="1">
    <citation type="journal article" date="2019" name="Int. J. Syst. Evol. Microbiol.">
        <title>The Global Catalogue of Microorganisms (GCM) 10K type strain sequencing project: providing services to taxonomists for standard genome sequencing and annotation.</title>
        <authorList>
            <consortium name="The Broad Institute Genomics Platform"/>
            <consortium name="The Broad Institute Genome Sequencing Center for Infectious Disease"/>
            <person name="Wu L."/>
            <person name="Ma J."/>
        </authorList>
    </citation>
    <scope>NUCLEOTIDE SEQUENCE [LARGE SCALE GENOMIC DNA]</scope>
    <source>
        <strain evidence="6 7">JCM 4505</strain>
    </source>
</reference>
<keyword evidence="3" id="KW-0012">Acyltransferase</keyword>
<dbReference type="EMBL" id="BAAABV010000018">
    <property type="protein sequence ID" value="GAA0297155.1"/>
    <property type="molecule type" value="Genomic_DNA"/>
</dbReference>
<keyword evidence="2 4" id="KW-0808">Transferase</keyword>
<dbReference type="InterPro" id="IPR020841">
    <property type="entry name" value="PKS_Beta-ketoAc_synthase_dom"/>
</dbReference>
<evidence type="ECO:0000256" key="1">
    <source>
        <dbReference type="ARBA" id="ARBA00008467"/>
    </source>
</evidence>
<dbReference type="PANTHER" id="PTHR11712">
    <property type="entry name" value="POLYKETIDE SYNTHASE-RELATED"/>
    <property type="match status" value="1"/>
</dbReference>
<proteinExistence type="inferred from homology"/>
<evidence type="ECO:0000256" key="4">
    <source>
        <dbReference type="RuleBase" id="RU003694"/>
    </source>
</evidence>
<dbReference type="InterPro" id="IPR014030">
    <property type="entry name" value="Ketoacyl_synth_N"/>
</dbReference>
<dbReference type="Proteomes" id="UP001501867">
    <property type="component" value="Unassembled WGS sequence"/>
</dbReference>
<organism evidence="6 7">
    <name type="scientific">Streptomyces polychromogenes</name>
    <dbReference type="NCBI Taxonomy" id="67342"/>
    <lineage>
        <taxon>Bacteria</taxon>
        <taxon>Bacillati</taxon>
        <taxon>Actinomycetota</taxon>
        <taxon>Actinomycetes</taxon>
        <taxon>Kitasatosporales</taxon>
        <taxon>Streptomycetaceae</taxon>
        <taxon>Streptomyces</taxon>
    </lineage>
</organism>
<feature type="domain" description="Ketosynthase family 3 (KS3)" evidence="5">
    <location>
        <begin position="17"/>
        <end position="420"/>
    </location>
</feature>
<evidence type="ECO:0000256" key="2">
    <source>
        <dbReference type="ARBA" id="ARBA00022679"/>
    </source>
</evidence>
<sequence length="425" mass="42799">MTTQTSTVTTASRTACATDAVITGIGLLAPNGADTEEVWASVLAARSGIRPIGRFEPTGPVRLAGEVPDAAFSGAVPSRLRAQTDRWTQMAVAAADAALRDAGLEDPERRPYDPYDMAVVTASSSGGNEFGQRELSRLWTEGPGRVSVYQSIAWFYAATTGQLSIRHGMQGPCGVLVADQAGGLDALAQARRVLRSGTGLVVTGGMEAPLSPYALTCLDSEGTVSHATDPARAYLPFHDDACGYVPGEGGAILVVEDAAAARARGAARVYGRLAGHAATFDAPTGPAGGGLLAAARGALEDAGLEPGDVSVVFADAAGVPAQDSAEASALTALFGPRGVPVTVPKTLTGRLNAGGGPLDTALALLAMRDGVIPPAALPAALSPGHPLDVVVGGPRAADVRSALVLARGAGGFNSAVVLTRAHAAS</sequence>
<gene>
    <name evidence="6" type="ORF">GCM10010302_39770</name>
</gene>
<dbReference type="SMART" id="SM00825">
    <property type="entry name" value="PKS_KS"/>
    <property type="match status" value="1"/>
</dbReference>
<dbReference type="RefSeq" id="WP_344161027.1">
    <property type="nucleotide sequence ID" value="NZ_BAAABV010000018.1"/>
</dbReference>
<dbReference type="PANTHER" id="PTHR11712:SF322">
    <property type="entry name" value="POLYKETIDE BETA-KETOACYL SYNTHASE 2-RELATED"/>
    <property type="match status" value="1"/>
</dbReference>
<dbReference type="PROSITE" id="PS52004">
    <property type="entry name" value="KS3_2"/>
    <property type="match status" value="1"/>
</dbReference>
<dbReference type="Pfam" id="PF00109">
    <property type="entry name" value="ketoacyl-synt"/>
    <property type="match status" value="1"/>
</dbReference>
<dbReference type="InterPro" id="IPR016039">
    <property type="entry name" value="Thiolase-like"/>
</dbReference>
<dbReference type="Gene3D" id="3.40.47.10">
    <property type="match status" value="2"/>
</dbReference>
<evidence type="ECO:0000256" key="3">
    <source>
        <dbReference type="ARBA" id="ARBA00023315"/>
    </source>
</evidence>
<accession>A0ABN0VFS4</accession>